<dbReference type="Proteomes" id="UP000198928">
    <property type="component" value="Unassembled WGS sequence"/>
</dbReference>
<keyword evidence="9" id="KW-0046">Antibiotic resistance</keyword>
<dbReference type="GO" id="GO:0005886">
    <property type="term" value="C:plasma membrane"/>
    <property type="evidence" value="ECO:0007669"/>
    <property type="project" value="UniProtKB-SubCell"/>
</dbReference>
<sequence length="336" mass="35987">MTTSATPYAVLAEGLVKRYGGGRALDGFDLEVRRGTVHGLLGPNGAGKTTAVRVLATLVRPDGGRAEVAGHDVTREPARVRRRIGLTGQYAAVDEILTGRQNLEMFGRLFHLGARRARQRAGELLERFALTEAADKPLKAYSGGMRRRLDLAAGMILAPEVLFLDEPTTGLDPRSRNEVWEAVRSLVAGGTTVLLTTQYLEEADRLADRVTVIDRGVRIADDTPAALKGAVGGDRVEVVLYDAADLPSAAEVLARVADEGAEPYTDPVERRAHAPVTDRVAALTEVARTLQDEGVGVEDIGLRRPTLDEVFLSLTGHRTATATATATATEQKEHAA</sequence>
<dbReference type="PANTHER" id="PTHR42711:SF19">
    <property type="entry name" value="DOXORUBICIN RESISTANCE ATP-BINDING PROTEIN DRRA"/>
    <property type="match status" value="1"/>
</dbReference>
<feature type="domain" description="ABC transporter" evidence="11">
    <location>
        <begin position="10"/>
        <end position="240"/>
    </location>
</feature>
<keyword evidence="3" id="KW-0813">Transport</keyword>
<dbReference type="GO" id="GO:0043215">
    <property type="term" value="P:daunorubicin transport"/>
    <property type="evidence" value="ECO:0007669"/>
    <property type="project" value="InterPro"/>
</dbReference>
<dbReference type="InterPro" id="IPR050763">
    <property type="entry name" value="ABC_transporter_ATP-binding"/>
</dbReference>
<protein>
    <recommendedName>
        <fullName evidence="2">ABC-type xenobiotic transporter</fullName>
        <ecNumber evidence="2">7.6.2.2</ecNumber>
    </recommendedName>
</protein>
<dbReference type="NCBIfam" id="TIGR01188">
    <property type="entry name" value="drrA"/>
    <property type="match status" value="1"/>
</dbReference>
<proteinExistence type="inferred from homology"/>
<dbReference type="RefSeq" id="WP_093846868.1">
    <property type="nucleotide sequence ID" value="NZ_FOSG01000001.1"/>
</dbReference>
<keyword evidence="5" id="KW-0547">Nucleotide-binding</keyword>
<dbReference type="SUPFAM" id="SSF52540">
    <property type="entry name" value="P-loop containing nucleoside triphosphate hydrolases"/>
    <property type="match status" value="1"/>
</dbReference>
<evidence type="ECO:0000256" key="9">
    <source>
        <dbReference type="ARBA" id="ARBA00023251"/>
    </source>
</evidence>
<evidence type="ECO:0000256" key="3">
    <source>
        <dbReference type="ARBA" id="ARBA00022448"/>
    </source>
</evidence>
<dbReference type="SMART" id="SM00382">
    <property type="entry name" value="AAA"/>
    <property type="match status" value="1"/>
</dbReference>
<dbReference type="GO" id="GO:0016887">
    <property type="term" value="F:ATP hydrolysis activity"/>
    <property type="evidence" value="ECO:0007669"/>
    <property type="project" value="InterPro"/>
</dbReference>
<keyword evidence="7" id="KW-1278">Translocase</keyword>
<name>A0A1I3U863_9ACTN</name>
<evidence type="ECO:0000256" key="4">
    <source>
        <dbReference type="ARBA" id="ARBA00022475"/>
    </source>
</evidence>
<evidence type="ECO:0000313" key="12">
    <source>
        <dbReference type="EMBL" id="SFJ77977.1"/>
    </source>
</evidence>
<dbReference type="PANTHER" id="PTHR42711">
    <property type="entry name" value="ABC TRANSPORTER ATP-BINDING PROTEIN"/>
    <property type="match status" value="1"/>
</dbReference>
<dbReference type="InterPro" id="IPR003439">
    <property type="entry name" value="ABC_transporter-like_ATP-bd"/>
</dbReference>
<accession>A0A1I3U863</accession>
<keyword evidence="8" id="KW-0472">Membrane</keyword>
<comment type="similarity">
    <text evidence="10">Belongs to the ABC transporter superfamily. Drug exporter-1 (DrugE1) (TC 3.A.1.105) family.</text>
</comment>
<reference evidence="13" key="1">
    <citation type="submission" date="2016-10" db="EMBL/GenBank/DDBJ databases">
        <authorList>
            <person name="Varghese N."/>
            <person name="Submissions S."/>
        </authorList>
    </citation>
    <scope>NUCLEOTIDE SEQUENCE [LARGE SCALE GENOMIC DNA]</scope>
    <source>
        <strain evidence="13">PL19</strain>
    </source>
</reference>
<dbReference type="GO" id="GO:0008559">
    <property type="term" value="F:ABC-type xenobiotic transporter activity"/>
    <property type="evidence" value="ECO:0007669"/>
    <property type="project" value="UniProtKB-EC"/>
</dbReference>
<keyword evidence="4" id="KW-1003">Cell membrane</keyword>
<keyword evidence="6 12" id="KW-0067">ATP-binding</keyword>
<comment type="subcellular location">
    <subcellularLocation>
        <location evidence="1">Cell membrane</location>
        <topology evidence="1">Peripheral membrane protein</topology>
        <orientation evidence="1">Cytoplasmic side</orientation>
    </subcellularLocation>
</comment>
<dbReference type="Pfam" id="PF00005">
    <property type="entry name" value="ABC_tran"/>
    <property type="match status" value="1"/>
</dbReference>
<keyword evidence="13" id="KW-1185">Reference proteome</keyword>
<evidence type="ECO:0000259" key="11">
    <source>
        <dbReference type="PROSITE" id="PS50893"/>
    </source>
</evidence>
<evidence type="ECO:0000256" key="7">
    <source>
        <dbReference type="ARBA" id="ARBA00022967"/>
    </source>
</evidence>
<dbReference type="InterPro" id="IPR017871">
    <property type="entry name" value="ABC_transporter-like_CS"/>
</dbReference>
<dbReference type="PROSITE" id="PS50893">
    <property type="entry name" value="ABC_TRANSPORTER_2"/>
    <property type="match status" value="1"/>
</dbReference>
<evidence type="ECO:0000256" key="6">
    <source>
        <dbReference type="ARBA" id="ARBA00022840"/>
    </source>
</evidence>
<dbReference type="InterPro" id="IPR003593">
    <property type="entry name" value="AAA+_ATPase"/>
</dbReference>
<dbReference type="EMBL" id="FOSG01000001">
    <property type="protein sequence ID" value="SFJ77977.1"/>
    <property type="molecule type" value="Genomic_DNA"/>
</dbReference>
<dbReference type="AlphaFoldDB" id="A0A1I3U863"/>
<dbReference type="OrthoDB" id="9804819at2"/>
<evidence type="ECO:0000256" key="5">
    <source>
        <dbReference type="ARBA" id="ARBA00022741"/>
    </source>
</evidence>
<dbReference type="InterPro" id="IPR005894">
    <property type="entry name" value="DrrA"/>
</dbReference>
<dbReference type="InterPro" id="IPR027417">
    <property type="entry name" value="P-loop_NTPase"/>
</dbReference>
<evidence type="ECO:0000256" key="10">
    <source>
        <dbReference type="ARBA" id="ARBA00049985"/>
    </source>
</evidence>
<dbReference type="FunFam" id="3.40.50.300:FF:000589">
    <property type="entry name" value="ABC transporter, ATP-binding subunit"/>
    <property type="match status" value="1"/>
</dbReference>
<gene>
    <name evidence="12" type="ORF">SAMN05192584_101289</name>
</gene>
<evidence type="ECO:0000313" key="13">
    <source>
        <dbReference type="Proteomes" id="UP000198928"/>
    </source>
</evidence>
<dbReference type="Gene3D" id="3.40.50.300">
    <property type="entry name" value="P-loop containing nucleotide triphosphate hydrolases"/>
    <property type="match status" value="1"/>
</dbReference>
<dbReference type="GO" id="GO:1900753">
    <property type="term" value="P:doxorubicin transport"/>
    <property type="evidence" value="ECO:0007669"/>
    <property type="project" value="InterPro"/>
</dbReference>
<evidence type="ECO:0000256" key="2">
    <source>
        <dbReference type="ARBA" id="ARBA00012191"/>
    </source>
</evidence>
<dbReference type="EC" id="7.6.2.2" evidence="2"/>
<dbReference type="GO" id="GO:0005524">
    <property type="term" value="F:ATP binding"/>
    <property type="evidence" value="ECO:0007669"/>
    <property type="project" value="UniProtKB-KW"/>
</dbReference>
<dbReference type="PROSITE" id="PS00211">
    <property type="entry name" value="ABC_TRANSPORTER_1"/>
    <property type="match status" value="1"/>
</dbReference>
<dbReference type="GO" id="GO:0046677">
    <property type="term" value="P:response to antibiotic"/>
    <property type="evidence" value="ECO:0007669"/>
    <property type="project" value="UniProtKB-KW"/>
</dbReference>
<organism evidence="12 13">
    <name type="scientific">Streptomyces pini</name>
    <dbReference type="NCBI Taxonomy" id="1520580"/>
    <lineage>
        <taxon>Bacteria</taxon>
        <taxon>Bacillati</taxon>
        <taxon>Actinomycetota</taxon>
        <taxon>Actinomycetes</taxon>
        <taxon>Kitasatosporales</taxon>
        <taxon>Streptomycetaceae</taxon>
        <taxon>Streptomyces</taxon>
    </lineage>
</organism>
<evidence type="ECO:0000256" key="8">
    <source>
        <dbReference type="ARBA" id="ARBA00023136"/>
    </source>
</evidence>
<evidence type="ECO:0000256" key="1">
    <source>
        <dbReference type="ARBA" id="ARBA00004413"/>
    </source>
</evidence>